<dbReference type="RefSeq" id="WP_176780728.1">
    <property type="nucleotide sequence ID" value="NZ_FNQV01000007.1"/>
</dbReference>
<sequence>MTRPATRAGAIAAGAIIASAALTALHLLTGTPALTPSEILAGFAAPPEDSAHIIVAHIRAPRIVLALAAGAALALAGALLQDALRNPLAAPELLGVSGGAALIVALIAIAHVPVPRAATPLAALLGALGIGAAVISAGSRARESASLLLIGVAAATFLSGSVIAVITLGNPSDVGLFYQFLLGSLANRSWDAVTTVAPLLALAAPLALALAPSLNVLRLGDTTAAGLGVRVRAVRLTALVCAAALTAGVVAVAGPIGFVALLAPHIARALLATHDARWVLPTAAAIGATLLLGADTLGRALLAPREVAVGVWTVLLGAPGLLALLRRREHHP</sequence>
<feature type="transmembrane region" description="Helical" evidence="8">
    <location>
        <begin position="93"/>
        <end position="111"/>
    </location>
</feature>
<evidence type="ECO:0000313" key="10">
    <source>
        <dbReference type="Proteomes" id="UP000199288"/>
    </source>
</evidence>
<evidence type="ECO:0000256" key="3">
    <source>
        <dbReference type="ARBA" id="ARBA00022448"/>
    </source>
</evidence>
<feature type="transmembrane region" description="Helical" evidence="8">
    <location>
        <begin position="238"/>
        <end position="266"/>
    </location>
</feature>
<dbReference type="PANTHER" id="PTHR30472">
    <property type="entry name" value="FERRIC ENTEROBACTIN TRANSPORT SYSTEM PERMEASE PROTEIN"/>
    <property type="match status" value="1"/>
</dbReference>
<protein>
    <submittedName>
        <fullName evidence="9">Iron complex transport system permease protein</fullName>
    </submittedName>
</protein>
<organism evidence="9 10">
    <name type="scientific">Bowdeniella nasicola</name>
    <dbReference type="NCBI Taxonomy" id="208480"/>
    <lineage>
        <taxon>Bacteria</taxon>
        <taxon>Bacillati</taxon>
        <taxon>Actinomycetota</taxon>
        <taxon>Actinomycetes</taxon>
        <taxon>Actinomycetales</taxon>
        <taxon>Actinomycetaceae</taxon>
        <taxon>Bowdeniella</taxon>
    </lineage>
</organism>
<dbReference type="EMBL" id="FNQV01000007">
    <property type="protein sequence ID" value="SEA33790.1"/>
    <property type="molecule type" value="Genomic_DNA"/>
</dbReference>
<accession>A0A1H4AD05</accession>
<keyword evidence="3" id="KW-0813">Transport</keyword>
<feature type="transmembrane region" description="Helical" evidence="8">
    <location>
        <begin position="117"/>
        <end position="135"/>
    </location>
</feature>
<evidence type="ECO:0000256" key="1">
    <source>
        <dbReference type="ARBA" id="ARBA00004651"/>
    </source>
</evidence>
<proteinExistence type="inferred from homology"/>
<evidence type="ECO:0000256" key="2">
    <source>
        <dbReference type="ARBA" id="ARBA00007935"/>
    </source>
</evidence>
<dbReference type="CDD" id="cd06550">
    <property type="entry name" value="TM_ABC_iron-siderophores_like"/>
    <property type="match status" value="1"/>
</dbReference>
<dbReference type="PANTHER" id="PTHR30472:SF37">
    <property type="entry name" value="FE(3+) DICITRATE TRANSPORT SYSTEM PERMEASE PROTEIN FECD-RELATED"/>
    <property type="match status" value="1"/>
</dbReference>
<keyword evidence="10" id="KW-1185">Reference proteome</keyword>
<dbReference type="GO" id="GO:0033214">
    <property type="term" value="P:siderophore-iron import into cell"/>
    <property type="evidence" value="ECO:0007669"/>
    <property type="project" value="TreeGrafter"/>
</dbReference>
<keyword evidence="4" id="KW-1003">Cell membrane</keyword>
<comment type="subcellular location">
    <subcellularLocation>
        <location evidence="1">Cell membrane</location>
        <topology evidence="1">Multi-pass membrane protein</topology>
    </subcellularLocation>
</comment>
<dbReference type="SUPFAM" id="SSF81345">
    <property type="entry name" value="ABC transporter involved in vitamin B12 uptake, BtuC"/>
    <property type="match status" value="1"/>
</dbReference>
<dbReference type="InterPro" id="IPR037294">
    <property type="entry name" value="ABC_BtuC-like"/>
</dbReference>
<comment type="similarity">
    <text evidence="2">Belongs to the binding-protein-dependent transport system permease family. FecCD subfamily.</text>
</comment>
<keyword evidence="6 8" id="KW-1133">Transmembrane helix</keyword>
<dbReference type="GO" id="GO:0022857">
    <property type="term" value="F:transmembrane transporter activity"/>
    <property type="evidence" value="ECO:0007669"/>
    <property type="project" value="InterPro"/>
</dbReference>
<evidence type="ECO:0000256" key="7">
    <source>
        <dbReference type="ARBA" id="ARBA00023136"/>
    </source>
</evidence>
<dbReference type="AlphaFoldDB" id="A0A1H4AD05"/>
<reference evidence="10" key="1">
    <citation type="submission" date="2016-10" db="EMBL/GenBank/DDBJ databases">
        <authorList>
            <person name="Varghese N."/>
            <person name="Submissions S."/>
        </authorList>
    </citation>
    <scope>NUCLEOTIDE SEQUENCE [LARGE SCALE GENOMIC DNA]</scope>
    <source>
        <strain evidence="10">KPR-1</strain>
    </source>
</reference>
<evidence type="ECO:0000256" key="6">
    <source>
        <dbReference type="ARBA" id="ARBA00022989"/>
    </source>
</evidence>
<dbReference type="Proteomes" id="UP000199288">
    <property type="component" value="Unassembled WGS sequence"/>
</dbReference>
<gene>
    <name evidence="9" type="ORF">SAMN02910418_01407</name>
</gene>
<feature type="transmembrane region" description="Helical" evidence="8">
    <location>
        <begin position="307"/>
        <end position="325"/>
    </location>
</feature>
<dbReference type="GO" id="GO:0005886">
    <property type="term" value="C:plasma membrane"/>
    <property type="evidence" value="ECO:0007669"/>
    <property type="project" value="UniProtKB-SubCell"/>
</dbReference>
<feature type="transmembrane region" description="Helical" evidence="8">
    <location>
        <begin position="147"/>
        <end position="169"/>
    </location>
</feature>
<evidence type="ECO:0000256" key="5">
    <source>
        <dbReference type="ARBA" id="ARBA00022692"/>
    </source>
</evidence>
<evidence type="ECO:0000256" key="8">
    <source>
        <dbReference type="SAM" id="Phobius"/>
    </source>
</evidence>
<evidence type="ECO:0000313" key="9">
    <source>
        <dbReference type="EMBL" id="SEA33790.1"/>
    </source>
</evidence>
<keyword evidence="7 8" id="KW-0472">Membrane</keyword>
<dbReference type="Gene3D" id="1.10.3470.10">
    <property type="entry name" value="ABC transporter involved in vitamin B12 uptake, BtuC"/>
    <property type="match status" value="1"/>
</dbReference>
<keyword evidence="5 8" id="KW-0812">Transmembrane</keyword>
<feature type="transmembrane region" description="Helical" evidence="8">
    <location>
        <begin position="63"/>
        <end position="81"/>
    </location>
</feature>
<evidence type="ECO:0000256" key="4">
    <source>
        <dbReference type="ARBA" id="ARBA00022475"/>
    </source>
</evidence>
<dbReference type="Pfam" id="PF01032">
    <property type="entry name" value="FecCD"/>
    <property type="match status" value="1"/>
</dbReference>
<name>A0A1H4AD05_9ACTO</name>
<dbReference type="InterPro" id="IPR000522">
    <property type="entry name" value="ABC_transptr_permease_BtuC"/>
</dbReference>
<feature type="transmembrane region" description="Helical" evidence="8">
    <location>
        <begin position="189"/>
        <end position="217"/>
    </location>
</feature>